<evidence type="ECO:0000256" key="1">
    <source>
        <dbReference type="SAM" id="SignalP"/>
    </source>
</evidence>
<feature type="chain" id="PRO_5046100406" description="Acid phosphatase" evidence="1">
    <location>
        <begin position="20"/>
        <end position="388"/>
    </location>
</feature>
<organism evidence="2 3">
    <name type="scientific">Durusdinium trenchii</name>
    <dbReference type="NCBI Taxonomy" id="1381693"/>
    <lineage>
        <taxon>Eukaryota</taxon>
        <taxon>Sar</taxon>
        <taxon>Alveolata</taxon>
        <taxon>Dinophyceae</taxon>
        <taxon>Suessiales</taxon>
        <taxon>Symbiodiniaceae</taxon>
        <taxon>Durusdinium</taxon>
    </lineage>
</organism>
<proteinExistence type="predicted"/>
<reference evidence="2 3" key="1">
    <citation type="submission" date="2024-02" db="EMBL/GenBank/DDBJ databases">
        <authorList>
            <person name="Chen Y."/>
            <person name="Shah S."/>
            <person name="Dougan E. K."/>
            <person name="Thang M."/>
            <person name="Chan C."/>
        </authorList>
    </citation>
    <scope>NUCLEOTIDE SEQUENCE [LARGE SCALE GENOMIC DNA]</scope>
</reference>
<sequence>MFSFWSLAISLWGFGVAQAQFLALQSKPASEQTELEKLREELKYWKFRYGNLLDMYSELSSQPTLIEDLPLDERTFMPGNVQHCRNSVAAVTPTQGTNPESEPKIEYSNYSYVVYSPGSRYAANLKKSLDAADATLESVKALEFQGQVPAIMFDIDNTLAYTGFNDTDILGKAPPMHRAVDFAKRWCRFGAEKADEDSKAAPFECFFITARYCTSLKAKATKLWVMENFPVDEEWMQKHVFMTGGIGGCKSQGCSVAYKSVLRNWLHAHQNIYWVMSVGDQLTDSAGSQSGVRVKVPNFWFDSSVVPNPQENGGEIRLQADRSFGPNTDECKLKCVIGPDHECIDAGMNNDAIHKFTELEYCLAQDAQKAPDQVMGCTINLMTLERTC</sequence>
<accession>A0ABP0L1Q1</accession>
<protein>
    <recommendedName>
        <fullName evidence="4">Acid phosphatase</fullName>
    </recommendedName>
</protein>
<keyword evidence="3" id="KW-1185">Reference proteome</keyword>
<dbReference type="EMBL" id="CAXAMN010010913">
    <property type="protein sequence ID" value="CAK9033088.1"/>
    <property type="molecule type" value="Genomic_DNA"/>
</dbReference>
<name>A0ABP0L1Q1_9DINO</name>
<evidence type="ECO:0000313" key="2">
    <source>
        <dbReference type="EMBL" id="CAK9033088.1"/>
    </source>
</evidence>
<dbReference type="Proteomes" id="UP001642484">
    <property type="component" value="Unassembled WGS sequence"/>
</dbReference>
<gene>
    <name evidence="2" type="ORF">CCMP2556_LOCUS18929</name>
</gene>
<feature type="signal peptide" evidence="1">
    <location>
        <begin position="1"/>
        <end position="19"/>
    </location>
</feature>
<dbReference type="InterPro" id="IPR023214">
    <property type="entry name" value="HAD_sf"/>
</dbReference>
<keyword evidence="1" id="KW-0732">Signal</keyword>
<dbReference type="Gene3D" id="3.40.50.1000">
    <property type="entry name" value="HAD superfamily/HAD-like"/>
    <property type="match status" value="1"/>
</dbReference>
<comment type="caution">
    <text evidence="2">The sequence shown here is derived from an EMBL/GenBank/DDBJ whole genome shotgun (WGS) entry which is preliminary data.</text>
</comment>
<evidence type="ECO:0000313" key="3">
    <source>
        <dbReference type="Proteomes" id="UP001642484"/>
    </source>
</evidence>
<evidence type="ECO:0008006" key="4">
    <source>
        <dbReference type="Google" id="ProtNLM"/>
    </source>
</evidence>